<evidence type="ECO:0000313" key="2">
    <source>
        <dbReference type="Proteomes" id="UP000298460"/>
    </source>
</evidence>
<dbReference type="Proteomes" id="UP000298460">
    <property type="component" value="Unassembled WGS sequence"/>
</dbReference>
<dbReference type="AlphaFoldDB" id="A0A4Z0QYP7"/>
<proteinExistence type="predicted"/>
<dbReference type="OrthoDB" id="2828561at2"/>
<gene>
    <name evidence="1" type="ORF">E4K67_22615</name>
</gene>
<accession>A0A4Z0QYP7</accession>
<dbReference type="RefSeq" id="WP_135550898.1">
    <property type="nucleotide sequence ID" value="NZ_SPQQ01000010.1"/>
</dbReference>
<sequence length="155" mass="18147">MTQDTKMILKALRCRHPEREWAFFEELRAGTGYRNVAAGLNPEQRFDAWAINLYPSRNFVRIAYEIKVSRSDFLKEIKHPEKRTQALQMSNQFYFVAPVGLIKASELPPEAGLIEVKDEWESRMKVRAPVREAVDPTWQFFASIARRMQSLESRI</sequence>
<evidence type="ECO:0000313" key="1">
    <source>
        <dbReference type="EMBL" id="TGE35912.1"/>
    </source>
</evidence>
<name>A0A4Z0QYP7_9FIRM</name>
<comment type="caution">
    <text evidence="1">The sequence shown here is derived from an EMBL/GenBank/DDBJ whole genome shotgun (WGS) entry which is preliminary data.</text>
</comment>
<dbReference type="EMBL" id="SPQQ01000010">
    <property type="protein sequence ID" value="TGE35912.1"/>
    <property type="molecule type" value="Genomic_DNA"/>
</dbReference>
<reference evidence="1 2" key="1">
    <citation type="submission" date="2019-03" db="EMBL/GenBank/DDBJ databases">
        <title>Draft Genome Sequence of Desulfosporosinus fructosivorans Strain 63.6F, Isolated from Marine Sediment in the Baltic Sea.</title>
        <authorList>
            <person name="Hausmann B."/>
            <person name="Vandieken V."/>
            <person name="Pjevac P."/>
            <person name="Schreck K."/>
            <person name="Herbold C.W."/>
            <person name="Loy A."/>
        </authorList>
    </citation>
    <scope>NUCLEOTIDE SEQUENCE [LARGE SCALE GENOMIC DNA]</scope>
    <source>
        <strain evidence="1 2">63.6F</strain>
    </source>
</reference>
<organism evidence="1 2">
    <name type="scientific">Desulfosporosinus fructosivorans</name>
    <dbReference type="NCBI Taxonomy" id="2018669"/>
    <lineage>
        <taxon>Bacteria</taxon>
        <taxon>Bacillati</taxon>
        <taxon>Bacillota</taxon>
        <taxon>Clostridia</taxon>
        <taxon>Eubacteriales</taxon>
        <taxon>Desulfitobacteriaceae</taxon>
        <taxon>Desulfosporosinus</taxon>
    </lineage>
</organism>
<protein>
    <submittedName>
        <fullName evidence="1">Uncharacterized protein</fullName>
    </submittedName>
</protein>
<keyword evidence="2" id="KW-1185">Reference proteome</keyword>